<feature type="non-terminal residue" evidence="1">
    <location>
        <position position="141"/>
    </location>
</feature>
<feature type="non-terminal residue" evidence="1">
    <location>
        <position position="1"/>
    </location>
</feature>
<proteinExistence type="predicted"/>
<accession>A0ABY7DCH0</accession>
<dbReference type="EMBL" id="CP111013">
    <property type="protein sequence ID" value="WAQ95362.1"/>
    <property type="molecule type" value="Genomic_DNA"/>
</dbReference>
<reference evidence="1" key="1">
    <citation type="submission" date="2022-11" db="EMBL/GenBank/DDBJ databases">
        <title>Centuries of genome instability and evolution in soft-shell clam transmissible cancer (bioRxiv).</title>
        <authorList>
            <person name="Hart S.F.M."/>
            <person name="Yonemitsu M.A."/>
            <person name="Giersch R.M."/>
            <person name="Beal B.F."/>
            <person name="Arriagada G."/>
            <person name="Davis B.W."/>
            <person name="Ostrander E.A."/>
            <person name="Goff S.P."/>
            <person name="Metzger M.J."/>
        </authorList>
    </citation>
    <scope>NUCLEOTIDE SEQUENCE</scope>
    <source>
        <strain evidence="1">MELC-2E11</strain>
        <tissue evidence="1">Siphon/mantle</tissue>
    </source>
</reference>
<keyword evidence="2" id="KW-1185">Reference proteome</keyword>
<evidence type="ECO:0000313" key="1">
    <source>
        <dbReference type="EMBL" id="WAQ95362.1"/>
    </source>
</evidence>
<sequence length="141" mass="15745">IQHKIAYCTSSNNPAKCNCGLAVRAGRDVYVINVCNGYIDIGYKQCWDKALTVKKENDFTYTIFMPYGTAVRARIDNAPFMGEEGGRVLDISVLPSLQDRQGNSTGLCGSLNDNSVDDFDNETEFINKWKVPQDRSLFTTD</sequence>
<evidence type="ECO:0000313" key="2">
    <source>
        <dbReference type="Proteomes" id="UP001164746"/>
    </source>
</evidence>
<organism evidence="1 2">
    <name type="scientific">Mya arenaria</name>
    <name type="common">Soft-shell clam</name>
    <dbReference type="NCBI Taxonomy" id="6604"/>
    <lineage>
        <taxon>Eukaryota</taxon>
        <taxon>Metazoa</taxon>
        <taxon>Spiralia</taxon>
        <taxon>Lophotrochozoa</taxon>
        <taxon>Mollusca</taxon>
        <taxon>Bivalvia</taxon>
        <taxon>Autobranchia</taxon>
        <taxon>Heteroconchia</taxon>
        <taxon>Euheterodonta</taxon>
        <taxon>Imparidentia</taxon>
        <taxon>Neoheterodontei</taxon>
        <taxon>Myida</taxon>
        <taxon>Myoidea</taxon>
        <taxon>Myidae</taxon>
        <taxon>Mya</taxon>
    </lineage>
</organism>
<protein>
    <submittedName>
        <fullName evidence="1">VWDE-like protein</fullName>
    </submittedName>
</protein>
<gene>
    <name evidence="1" type="ORF">MAR_028052</name>
</gene>
<name>A0ABY7DCH0_MYAAR</name>
<dbReference type="Proteomes" id="UP001164746">
    <property type="component" value="Chromosome 2"/>
</dbReference>